<dbReference type="OrthoDB" id="5802050at2759"/>
<keyword evidence="1" id="KW-0812">Transmembrane</keyword>
<protein>
    <submittedName>
        <fullName evidence="2">Uncharacterized protein</fullName>
    </submittedName>
</protein>
<feature type="transmembrane region" description="Helical" evidence="1">
    <location>
        <begin position="60"/>
        <end position="81"/>
    </location>
</feature>
<accession>A0A811KM68</accession>
<organism evidence="2 3">
    <name type="scientific">Bursaphelenchus okinawaensis</name>
    <dbReference type="NCBI Taxonomy" id="465554"/>
    <lineage>
        <taxon>Eukaryota</taxon>
        <taxon>Metazoa</taxon>
        <taxon>Ecdysozoa</taxon>
        <taxon>Nematoda</taxon>
        <taxon>Chromadorea</taxon>
        <taxon>Rhabditida</taxon>
        <taxon>Tylenchina</taxon>
        <taxon>Tylenchomorpha</taxon>
        <taxon>Aphelenchoidea</taxon>
        <taxon>Aphelenchoididae</taxon>
        <taxon>Bursaphelenchus</taxon>
    </lineage>
</organism>
<evidence type="ECO:0000313" key="3">
    <source>
        <dbReference type="Proteomes" id="UP000614601"/>
    </source>
</evidence>
<dbReference type="EMBL" id="CAJFCW020000003">
    <property type="protein sequence ID" value="CAG9105854.1"/>
    <property type="molecule type" value="Genomic_DNA"/>
</dbReference>
<feature type="transmembrane region" description="Helical" evidence="1">
    <location>
        <begin position="12"/>
        <end position="40"/>
    </location>
</feature>
<keyword evidence="1" id="KW-0472">Membrane</keyword>
<dbReference type="Proteomes" id="UP000614601">
    <property type="component" value="Unassembled WGS sequence"/>
</dbReference>
<dbReference type="AlphaFoldDB" id="A0A811KM68"/>
<reference evidence="2" key="1">
    <citation type="submission" date="2020-09" db="EMBL/GenBank/DDBJ databases">
        <authorList>
            <person name="Kikuchi T."/>
        </authorList>
    </citation>
    <scope>NUCLEOTIDE SEQUENCE</scope>
    <source>
        <strain evidence="2">SH1</strain>
    </source>
</reference>
<proteinExistence type="predicted"/>
<evidence type="ECO:0000256" key="1">
    <source>
        <dbReference type="SAM" id="Phobius"/>
    </source>
</evidence>
<name>A0A811KM68_9BILA</name>
<keyword evidence="1" id="KW-1133">Transmembrane helix</keyword>
<dbReference type="Proteomes" id="UP000783686">
    <property type="component" value="Unassembled WGS sequence"/>
</dbReference>
<gene>
    <name evidence="2" type="ORF">BOKJ2_LOCUS6568</name>
</gene>
<keyword evidence="3" id="KW-1185">Reference proteome</keyword>
<evidence type="ECO:0000313" key="2">
    <source>
        <dbReference type="EMBL" id="CAD5216388.1"/>
    </source>
</evidence>
<comment type="caution">
    <text evidence="2">The sequence shown here is derived from an EMBL/GenBank/DDBJ whole genome shotgun (WGS) entry which is preliminary data.</text>
</comment>
<sequence>MLRITVDNHKSCLRVLLGPTGGFIKVSWQYVCPIVISLALLMDLLETPKNRSVMAGDSHLWHILSVITILPLPTMVIYYLFKKDKNAFKSEGWRKIPIPVDNNNINNIDNVEEGQDEWLENYKSNRTRKDTTVNQNIVALPCSSFVQTEFSCSGAGYFELLQPTSRQNDDFEEATTATVHDEGNERRSLLSVHYSGKSGSNSSINSVSLCNLTGQPTFL</sequence>
<dbReference type="EMBL" id="CAJFDH010000003">
    <property type="protein sequence ID" value="CAD5216388.1"/>
    <property type="molecule type" value="Genomic_DNA"/>
</dbReference>